<sequence length="74" mass="8603">MSSSHPAPCPQRFPNKVNIPYIVSMHGSCYNRMIGTNKKRITSLRFYHWLVVSCDESTNTIYLTPSYFYVLARL</sequence>
<proteinExistence type="predicted"/>
<name>A0A8S5MVY5_9CAUD</name>
<dbReference type="EMBL" id="BK014996">
    <property type="protein sequence ID" value="DAD86258.1"/>
    <property type="molecule type" value="Genomic_DNA"/>
</dbReference>
<reference evidence="1" key="1">
    <citation type="journal article" date="2021" name="Proc. Natl. Acad. Sci. U.S.A.">
        <title>A Catalog of Tens of Thousands of Viruses from Human Metagenomes Reveals Hidden Associations with Chronic Diseases.</title>
        <authorList>
            <person name="Tisza M.J."/>
            <person name="Buck C.B."/>
        </authorList>
    </citation>
    <scope>NUCLEOTIDE SEQUENCE</scope>
    <source>
        <strain evidence="1">CtUL28</strain>
    </source>
</reference>
<protein>
    <submittedName>
        <fullName evidence="1">Uncharacterized protein</fullName>
    </submittedName>
</protein>
<organism evidence="1">
    <name type="scientific">Caudovirales sp. ctUL28</name>
    <dbReference type="NCBI Taxonomy" id="2826778"/>
    <lineage>
        <taxon>Viruses</taxon>
        <taxon>Duplodnaviria</taxon>
        <taxon>Heunggongvirae</taxon>
        <taxon>Uroviricota</taxon>
        <taxon>Caudoviricetes</taxon>
    </lineage>
</organism>
<accession>A0A8S5MVY5</accession>
<evidence type="ECO:0000313" key="1">
    <source>
        <dbReference type="EMBL" id="DAD86258.1"/>
    </source>
</evidence>